<name>A0A918UPF4_9BACT</name>
<protein>
    <submittedName>
        <fullName evidence="1">Uncharacterized protein</fullName>
    </submittedName>
</protein>
<organism evidence="1 2">
    <name type="scientific">Echinicola pacifica</name>
    <dbReference type="NCBI Taxonomy" id="346377"/>
    <lineage>
        <taxon>Bacteria</taxon>
        <taxon>Pseudomonadati</taxon>
        <taxon>Bacteroidota</taxon>
        <taxon>Cytophagia</taxon>
        <taxon>Cytophagales</taxon>
        <taxon>Cyclobacteriaceae</taxon>
        <taxon>Echinicola</taxon>
    </lineage>
</organism>
<dbReference type="Proteomes" id="UP000619457">
    <property type="component" value="Unassembled WGS sequence"/>
</dbReference>
<sequence length="173" mass="19979">MDRKSFDSLAYFAKKNGTTLNESEKKFLTGERHIISFDFSANNSSYSLNFEEVRSHTASYNNKTNKLTIILEEEETISDQKYTIKRAHSIMNFFFPLSGKIICEPKNDLLKKTLNNEPTISLFNKNETNIEIEPNKISLKISNLEVVDINILENILSSLENFHNRLLSLKNTH</sequence>
<dbReference type="EMBL" id="BMWX01000003">
    <property type="protein sequence ID" value="GGZ24721.1"/>
    <property type="molecule type" value="Genomic_DNA"/>
</dbReference>
<dbReference type="RefSeq" id="WP_018473497.1">
    <property type="nucleotide sequence ID" value="NZ_BMWX01000003.1"/>
</dbReference>
<comment type="caution">
    <text evidence="1">The sequence shown here is derived from an EMBL/GenBank/DDBJ whole genome shotgun (WGS) entry which is preliminary data.</text>
</comment>
<accession>A0A918UPF4</accession>
<gene>
    <name evidence="1" type="ORF">GCM10007049_16390</name>
</gene>
<evidence type="ECO:0000313" key="1">
    <source>
        <dbReference type="EMBL" id="GGZ24721.1"/>
    </source>
</evidence>
<evidence type="ECO:0000313" key="2">
    <source>
        <dbReference type="Proteomes" id="UP000619457"/>
    </source>
</evidence>
<keyword evidence="2" id="KW-1185">Reference proteome</keyword>
<dbReference type="AlphaFoldDB" id="A0A918UPF4"/>
<reference evidence="1" key="1">
    <citation type="journal article" date="2014" name="Int. J. Syst. Evol. Microbiol.">
        <title>Complete genome sequence of Corynebacterium casei LMG S-19264T (=DSM 44701T), isolated from a smear-ripened cheese.</title>
        <authorList>
            <consortium name="US DOE Joint Genome Institute (JGI-PGF)"/>
            <person name="Walter F."/>
            <person name="Albersmeier A."/>
            <person name="Kalinowski J."/>
            <person name="Ruckert C."/>
        </authorList>
    </citation>
    <scope>NUCLEOTIDE SEQUENCE</scope>
    <source>
        <strain evidence="1">KCTC 12368</strain>
    </source>
</reference>
<reference evidence="1" key="2">
    <citation type="submission" date="2020-09" db="EMBL/GenBank/DDBJ databases">
        <authorList>
            <person name="Sun Q."/>
            <person name="Kim S."/>
        </authorList>
    </citation>
    <scope>NUCLEOTIDE SEQUENCE</scope>
    <source>
        <strain evidence="1">KCTC 12368</strain>
    </source>
</reference>
<proteinExistence type="predicted"/>